<dbReference type="AlphaFoldDB" id="A0A1X0R491"/>
<evidence type="ECO:0000313" key="1">
    <source>
        <dbReference type="EMBL" id="ORE06843.1"/>
    </source>
</evidence>
<dbReference type="Proteomes" id="UP000242414">
    <property type="component" value="Unassembled WGS sequence"/>
</dbReference>
<protein>
    <submittedName>
        <fullName evidence="1">Uncharacterized protein</fullName>
    </submittedName>
</protein>
<proteinExistence type="predicted"/>
<reference evidence="1" key="1">
    <citation type="journal article" date="2016" name="Proc. Natl. Acad. Sci. U.S.A.">
        <title>Lipid metabolic changes in an early divergent fungus govern the establishment of a mutualistic symbiosis with endobacteria.</title>
        <authorList>
            <person name="Lastovetsky O.A."/>
            <person name="Gaspar M.L."/>
            <person name="Mondo S.J."/>
            <person name="LaButti K.M."/>
            <person name="Sandor L."/>
            <person name="Grigoriev I.V."/>
            <person name="Henry S.A."/>
            <person name="Pawlowska T.E."/>
        </authorList>
    </citation>
    <scope>NUCLEOTIDE SEQUENCE [LARGE SCALE GENOMIC DNA]</scope>
    <source>
        <strain evidence="1">ATCC 52814</strain>
    </source>
</reference>
<sequence>MTATSFITMEKTGVFCRNNSAKTEPSQPILHCNGCGVSYCASTMRSIVQSFIPDSSYLFSTEAIIKTFRHSQETPKSYTESIPQKHPTSISYGPTNLPLPDQKSCVFRATTIQLHDQLNKEHLSSSALTDTLAANNQPLLDSSELTTCLYLPTKAHIPAQKFKVTLKDDFDPCDAKTLRDPKYADATKEERINLSFMHYCNHIECALRYIRAPIKFVIARYFHSEGWISKQTLQETLSINHRVDHTGSIPFFYDNEHRSIADDCKSSEPHIMESQMEDVSYLFF</sequence>
<dbReference type="VEuPathDB" id="FungiDB:BCV72DRAFT_327882"/>
<name>A0A1X0R491_RHIZD</name>
<gene>
    <name evidence="1" type="ORF">BCV72DRAFT_327882</name>
</gene>
<accession>A0A1X0R491</accession>
<organism evidence="1">
    <name type="scientific">Rhizopus microsporus var. microsporus</name>
    <dbReference type="NCBI Taxonomy" id="86635"/>
    <lineage>
        <taxon>Eukaryota</taxon>
        <taxon>Fungi</taxon>
        <taxon>Fungi incertae sedis</taxon>
        <taxon>Mucoromycota</taxon>
        <taxon>Mucoromycotina</taxon>
        <taxon>Mucoromycetes</taxon>
        <taxon>Mucorales</taxon>
        <taxon>Mucorineae</taxon>
        <taxon>Rhizopodaceae</taxon>
        <taxon>Rhizopus</taxon>
    </lineage>
</organism>
<dbReference type="EMBL" id="KV921915">
    <property type="protein sequence ID" value="ORE06843.1"/>
    <property type="molecule type" value="Genomic_DNA"/>
</dbReference>